<sequence>MHILVGQNWVERNHRVFQDKFLMSLECYEVARLFTYSCSSFGVPLVLCSKQKVVTAKEVLDAGLELGPTMETIIVTVGHLALHSDAMELEAVFMLCAISAIDPSQREMVSAMLDNLSRELNYSGRQKVKFIA</sequence>
<evidence type="ECO:0000313" key="2">
    <source>
        <dbReference type="Proteomes" id="UP000321947"/>
    </source>
</evidence>
<keyword evidence="1" id="KW-0418">Kinase</keyword>
<gene>
    <name evidence="1" type="ORF">E5676_scaffold350G001650</name>
</gene>
<dbReference type="GO" id="GO:0006974">
    <property type="term" value="P:DNA damage response"/>
    <property type="evidence" value="ECO:0007669"/>
    <property type="project" value="InterPro"/>
</dbReference>
<proteinExistence type="predicted"/>
<evidence type="ECO:0000313" key="1">
    <source>
        <dbReference type="EMBL" id="TYJ98549.1"/>
    </source>
</evidence>
<reference evidence="1 2" key="1">
    <citation type="submission" date="2019-08" db="EMBL/GenBank/DDBJ databases">
        <title>Draft genome sequences of two oriental melons (Cucumis melo L. var makuwa).</title>
        <authorList>
            <person name="Kwon S.-Y."/>
        </authorList>
    </citation>
    <scope>NUCLEOTIDE SEQUENCE [LARGE SCALE GENOMIC DNA]</scope>
    <source>
        <strain evidence="2">cv. Chang Bougi</strain>
        <tissue evidence="1">Leaf</tissue>
    </source>
</reference>
<dbReference type="InterPro" id="IPR038980">
    <property type="entry name" value="ATM_plant"/>
</dbReference>
<dbReference type="GO" id="GO:0004674">
    <property type="term" value="F:protein serine/threonine kinase activity"/>
    <property type="evidence" value="ECO:0007669"/>
    <property type="project" value="InterPro"/>
</dbReference>
<dbReference type="Proteomes" id="UP000321947">
    <property type="component" value="Unassembled WGS sequence"/>
</dbReference>
<organism evidence="1 2">
    <name type="scientific">Cucumis melo var. makuwa</name>
    <name type="common">Oriental melon</name>
    <dbReference type="NCBI Taxonomy" id="1194695"/>
    <lineage>
        <taxon>Eukaryota</taxon>
        <taxon>Viridiplantae</taxon>
        <taxon>Streptophyta</taxon>
        <taxon>Embryophyta</taxon>
        <taxon>Tracheophyta</taxon>
        <taxon>Spermatophyta</taxon>
        <taxon>Magnoliopsida</taxon>
        <taxon>eudicotyledons</taxon>
        <taxon>Gunneridae</taxon>
        <taxon>Pentapetalae</taxon>
        <taxon>rosids</taxon>
        <taxon>fabids</taxon>
        <taxon>Cucurbitales</taxon>
        <taxon>Cucurbitaceae</taxon>
        <taxon>Benincaseae</taxon>
        <taxon>Cucumis</taxon>
    </lineage>
</organism>
<keyword evidence="1" id="KW-0808">Transferase</keyword>
<protein>
    <submittedName>
        <fullName evidence="1">Serine/threonine-protein kinase ATM isoform X2</fullName>
    </submittedName>
</protein>
<name>A0A5D3BHQ9_CUCMM</name>
<dbReference type="PANTHER" id="PTHR37079">
    <property type="entry name" value="SERINE/THREONINE-PROTEIN KINASE ATM"/>
    <property type="match status" value="1"/>
</dbReference>
<comment type="caution">
    <text evidence="1">The sequence shown here is derived from an EMBL/GenBank/DDBJ whole genome shotgun (WGS) entry which is preliminary data.</text>
</comment>
<dbReference type="PANTHER" id="PTHR37079:SF4">
    <property type="entry name" value="SERINE_THREONINE-PROTEIN KINASE ATM"/>
    <property type="match status" value="1"/>
</dbReference>
<dbReference type="AlphaFoldDB" id="A0A5D3BHQ9"/>
<accession>A0A5D3BHQ9</accession>
<dbReference type="EMBL" id="SSTD01018043">
    <property type="protein sequence ID" value="TYJ98549.1"/>
    <property type="molecule type" value="Genomic_DNA"/>
</dbReference>